<accession>A0A1H4MX59</accession>
<keyword evidence="3" id="KW-0378">Hydrolase</keyword>
<name>A0A1H4MX59_9HYPH</name>
<sequence>MLRRTGKVPRKADDDTRSFLAPALVALGFWIGFPGIVAHQDMAGLVSGEEGSGPRWAAFVEKSVAGSIHQAEMPFVDGDLKTGSISGSGMAAPGIGKIAFRGKKGFTGTTPDEARINRAEKTGRLVQVVPVQPPKLFEAGTIFEKTSFLLEKPKPDQKLMAFVDPDIKGEEVRIASAFYMKKDRKADPALPRAIAELVNNDQPDVLATAYAPQKPDYAKASPFASILREEDPAGGRFIPPVGAKDHPWAREPLPEAVFSDREQQCLAAGIYFEARGESVKGQAAVAQVILNRVRNPTYPNTICGVVYQNEKWRNRCQFSFACDGIRDRVKSPGHFKTAQEVAMATTAGKIWLPEVGSSTHYHATYVHPRWAGAMQRMKKIGQHIFYRTYGGGWN</sequence>
<dbReference type="Gene3D" id="1.10.10.2520">
    <property type="entry name" value="Cell wall hydrolase SleB, domain 1"/>
    <property type="match status" value="1"/>
</dbReference>
<protein>
    <submittedName>
        <fullName evidence="3">Cell wall hydrolase CwlJ, involved in spore germination</fullName>
    </submittedName>
</protein>
<dbReference type="Proteomes" id="UP000199064">
    <property type="component" value="Unassembled WGS sequence"/>
</dbReference>
<keyword evidence="1" id="KW-0472">Membrane</keyword>
<reference evidence="4" key="1">
    <citation type="submission" date="2016-10" db="EMBL/GenBank/DDBJ databases">
        <authorList>
            <person name="Varghese N."/>
            <person name="Submissions S."/>
        </authorList>
    </citation>
    <scope>NUCLEOTIDE SEQUENCE [LARGE SCALE GENOMIC DNA]</scope>
    <source>
        <strain evidence="4">ES.061</strain>
    </source>
</reference>
<evidence type="ECO:0000313" key="4">
    <source>
        <dbReference type="Proteomes" id="UP000199064"/>
    </source>
</evidence>
<dbReference type="AlphaFoldDB" id="A0A1H4MX59"/>
<organism evidence="3 4">
    <name type="scientific">Nitratireductor aquibiodomus</name>
    <dbReference type="NCBI Taxonomy" id="204799"/>
    <lineage>
        <taxon>Bacteria</taxon>
        <taxon>Pseudomonadati</taxon>
        <taxon>Pseudomonadota</taxon>
        <taxon>Alphaproteobacteria</taxon>
        <taxon>Hyphomicrobiales</taxon>
        <taxon>Phyllobacteriaceae</taxon>
        <taxon>Nitratireductor</taxon>
    </lineage>
</organism>
<evidence type="ECO:0000259" key="2">
    <source>
        <dbReference type="Pfam" id="PF07486"/>
    </source>
</evidence>
<evidence type="ECO:0000313" key="3">
    <source>
        <dbReference type="EMBL" id="SEB87334.1"/>
    </source>
</evidence>
<dbReference type="GO" id="GO:0016787">
    <property type="term" value="F:hydrolase activity"/>
    <property type="evidence" value="ECO:0007669"/>
    <property type="project" value="UniProtKB-KW"/>
</dbReference>
<feature type="domain" description="Cell wall hydrolase SleB" evidence="2">
    <location>
        <begin position="276"/>
        <end position="386"/>
    </location>
</feature>
<dbReference type="EMBL" id="FNSL01000001">
    <property type="protein sequence ID" value="SEB87334.1"/>
    <property type="molecule type" value="Genomic_DNA"/>
</dbReference>
<keyword evidence="4" id="KW-1185">Reference proteome</keyword>
<proteinExistence type="predicted"/>
<dbReference type="InterPro" id="IPR011105">
    <property type="entry name" value="Cell_wall_hydrolase_SleB"/>
</dbReference>
<dbReference type="InterPro" id="IPR042047">
    <property type="entry name" value="SleB_dom1"/>
</dbReference>
<keyword evidence="1" id="KW-0812">Transmembrane</keyword>
<dbReference type="RefSeq" id="WP_090329637.1">
    <property type="nucleotide sequence ID" value="NZ_FNSL01000001.1"/>
</dbReference>
<keyword evidence="1" id="KW-1133">Transmembrane helix</keyword>
<evidence type="ECO:0000256" key="1">
    <source>
        <dbReference type="SAM" id="Phobius"/>
    </source>
</evidence>
<feature type="transmembrane region" description="Helical" evidence="1">
    <location>
        <begin position="20"/>
        <end position="37"/>
    </location>
</feature>
<dbReference type="Pfam" id="PF07486">
    <property type="entry name" value="Hydrolase_2"/>
    <property type="match status" value="1"/>
</dbReference>
<gene>
    <name evidence="3" type="ORF">SAMN05216452_3504</name>
</gene>